<reference evidence="4 5" key="1">
    <citation type="journal article" date="2014" name="Nat. Commun.">
        <title>Klebsormidium flaccidum genome reveals primary factors for plant terrestrial adaptation.</title>
        <authorList>
            <person name="Hori K."/>
            <person name="Maruyama F."/>
            <person name="Fujisawa T."/>
            <person name="Togashi T."/>
            <person name="Yamamoto N."/>
            <person name="Seo M."/>
            <person name="Sato S."/>
            <person name="Yamada T."/>
            <person name="Mori H."/>
            <person name="Tajima N."/>
            <person name="Moriyama T."/>
            <person name="Ikeuchi M."/>
            <person name="Watanabe M."/>
            <person name="Wada H."/>
            <person name="Kobayashi K."/>
            <person name="Saito M."/>
            <person name="Masuda T."/>
            <person name="Sasaki-Sekimoto Y."/>
            <person name="Mashiguchi K."/>
            <person name="Awai K."/>
            <person name="Shimojima M."/>
            <person name="Masuda S."/>
            <person name="Iwai M."/>
            <person name="Nobusawa T."/>
            <person name="Narise T."/>
            <person name="Kondo S."/>
            <person name="Saito H."/>
            <person name="Sato R."/>
            <person name="Murakawa M."/>
            <person name="Ihara Y."/>
            <person name="Oshima-Yamada Y."/>
            <person name="Ohtaka K."/>
            <person name="Satoh M."/>
            <person name="Sonobe K."/>
            <person name="Ishii M."/>
            <person name="Ohtani R."/>
            <person name="Kanamori-Sato M."/>
            <person name="Honoki R."/>
            <person name="Miyazaki D."/>
            <person name="Mochizuki H."/>
            <person name="Umetsu J."/>
            <person name="Higashi K."/>
            <person name="Shibata D."/>
            <person name="Kamiya Y."/>
            <person name="Sato N."/>
            <person name="Nakamura Y."/>
            <person name="Tabata S."/>
            <person name="Ida S."/>
            <person name="Kurokawa K."/>
            <person name="Ohta H."/>
        </authorList>
    </citation>
    <scope>NUCLEOTIDE SEQUENCE [LARGE SCALE GENOMIC DNA]</scope>
    <source>
        <strain evidence="4 5">NIES-2285</strain>
    </source>
</reference>
<dbReference type="GO" id="GO:0005524">
    <property type="term" value="F:ATP binding"/>
    <property type="evidence" value="ECO:0007669"/>
    <property type="project" value="UniProtKB-KW"/>
</dbReference>
<dbReference type="PANTHER" id="PTHR12169">
    <property type="entry name" value="ATPASE N2B"/>
    <property type="match status" value="1"/>
</dbReference>
<evidence type="ECO:0000313" key="5">
    <source>
        <dbReference type="Proteomes" id="UP000054558"/>
    </source>
</evidence>
<dbReference type="PANTHER" id="PTHR12169:SF29">
    <property type="entry name" value="AFG1-LIKE ATPASE FAMILY PROTEIN"/>
    <property type="match status" value="1"/>
</dbReference>
<name>A0A1Y1HML1_KLENI</name>
<sequence>MQVATWANRAVGAARLCRVIASAQTTGNGLQRVDVGSFAEIPRSEEMHTAGLEDGCSTSGRLPKSASTHVQYPAVPSLATMCAASQQRGFSSHAQYAEIPPEYEIRPGPIAAYQKLVEGGVMNEDDHQEAALVLLQNLYEELVDMVDQRPEGRNYGSDSRDNWWSRLVGLSHRSGAVPMRGLYLYGGVGTGKTMLMDMFYKELPESIAKTRIHFHDFMLDVHGRLQKLRSLPDPLEAVATQVTADIKLLCLDEFMVTDVADAMILNRLFQHLFSKGLVLVSTSNRAPDRLYEGGLQRQLFLPFIETLKQRCVVHEIGSTTDYRRLTEAQLGLFFYGQGASEMLEAKFNLITENARLQPATVEVAMGRRIEATKAAGARAFFEFTELCDMPLGAADYIALCNYFHTLAIDDVPVFGASNRSAAYRFATLVDVMYEHKTRLLCSAEATPVELFDRVVTYADRPQQRSSRTWDNERADVLVDNELGFAKDRIISRLTEMQSLDYLEDWSQRHFHTDHHEDAEENRAAQG</sequence>
<dbReference type="InterPro" id="IPR005654">
    <property type="entry name" value="ATPase_AFG1-like"/>
</dbReference>
<dbReference type="Gene3D" id="3.40.50.300">
    <property type="entry name" value="P-loop containing nucleotide triphosphate hydrolases"/>
    <property type="match status" value="1"/>
</dbReference>
<proteinExistence type="inferred from homology"/>
<accession>A0A1Y1HML1</accession>
<dbReference type="EMBL" id="DF236952">
    <property type="protein sequence ID" value="GAQ77787.1"/>
    <property type="molecule type" value="Genomic_DNA"/>
</dbReference>
<organism evidence="4 5">
    <name type="scientific">Klebsormidium nitens</name>
    <name type="common">Green alga</name>
    <name type="synonym">Ulothrix nitens</name>
    <dbReference type="NCBI Taxonomy" id="105231"/>
    <lineage>
        <taxon>Eukaryota</taxon>
        <taxon>Viridiplantae</taxon>
        <taxon>Streptophyta</taxon>
        <taxon>Klebsormidiophyceae</taxon>
        <taxon>Klebsormidiales</taxon>
        <taxon>Klebsormidiaceae</taxon>
        <taxon>Klebsormidium</taxon>
    </lineage>
</organism>
<comment type="similarity">
    <text evidence="1">Belongs to the AFG1 ATPase family.</text>
</comment>
<dbReference type="SUPFAM" id="SSF52540">
    <property type="entry name" value="P-loop containing nucleoside triphosphate hydrolases"/>
    <property type="match status" value="1"/>
</dbReference>
<dbReference type="Proteomes" id="UP000054558">
    <property type="component" value="Unassembled WGS sequence"/>
</dbReference>
<dbReference type="InterPro" id="IPR027417">
    <property type="entry name" value="P-loop_NTPase"/>
</dbReference>
<keyword evidence="2" id="KW-0547">Nucleotide-binding</keyword>
<dbReference type="Pfam" id="PF03969">
    <property type="entry name" value="AFG1_ATPase"/>
    <property type="match status" value="1"/>
</dbReference>
<dbReference type="NCBIfam" id="NF040713">
    <property type="entry name" value="ZapE"/>
    <property type="match status" value="1"/>
</dbReference>
<protein>
    <submittedName>
        <fullName evidence="4">ATPase</fullName>
    </submittedName>
</protein>
<gene>
    <name evidence="4" type="ORF">KFL_000030630</name>
</gene>
<dbReference type="GO" id="GO:0005737">
    <property type="term" value="C:cytoplasm"/>
    <property type="evidence" value="ECO:0000318"/>
    <property type="project" value="GO_Central"/>
</dbReference>
<dbReference type="GO" id="GO:0005739">
    <property type="term" value="C:mitochondrion"/>
    <property type="evidence" value="ECO:0000318"/>
    <property type="project" value="GO_Central"/>
</dbReference>
<keyword evidence="5" id="KW-1185">Reference proteome</keyword>
<evidence type="ECO:0000313" key="4">
    <source>
        <dbReference type="EMBL" id="GAQ77787.1"/>
    </source>
</evidence>
<dbReference type="OMA" id="ARRFINM"/>
<evidence type="ECO:0000256" key="2">
    <source>
        <dbReference type="ARBA" id="ARBA00022741"/>
    </source>
</evidence>
<dbReference type="AlphaFoldDB" id="A0A1Y1HML1"/>
<dbReference type="OrthoDB" id="548867at2759"/>
<keyword evidence="3" id="KW-0067">ATP-binding</keyword>
<evidence type="ECO:0000256" key="3">
    <source>
        <dbReference type="ARBA" id="ARBA00022840"/>
    </source>
</evidence>
<dbReference type="STRING" id="105231.A0A1Y1HML1"/>
<evidence type="ECO:0000256" key="1">
    <source>
        <dbReference type="ARBA" id="ARBA00010322"/>
    </source>
</evidence>
<dbReference type="GO" id="GO:0016887">
    <property type="term" value="F:ATP hydrolysis activity"/>
    <property type="evidence" value="ECO:0000318"/>
    <property type="project" value="GO_Central"/>
</dbReference>